<gene>
    <name evidence="12" type="ORF">A7J57_05435</name>
</gene>
<dbReference type="RefSeq" id="WP_063949706.1">
    <property type="nucleotide sequence ID" value="NZ_CP072308.1"/>
</dbReference>
<protein>
    <recommendedName>
        <fullName evidence="4">Flagellar motor switch protein FliM</fullName>
    </recommendedName>
</protein>
<evidence type="ECO:0000256" key="7">
    <source>
        <dbReference type="ARBA" id="ARBA00022779"/>
    </source>
</evidence>
<comment type="similarity">
    <text evidence="3">Belongs to the FliM family.</text>
</comment>
<keyword evidence="7" id="KW-0283">Flagellar rotation</keyword>
<name>A0A176X7H2_AGRTU</name>
<keyword evidence="12" id="KW-0969">Cilium</keyword>
<dbReference type="InterPro" id="IPR028976">
    <property type="entry name" value="CheC-like_sf"/>
</dbReference>
<reference evidence="12 13" key="1">
    <citation type="submission" date="2016-05" db="EMBL/GenBank/DDBJ databases">
        <authorList>
            <person name="Lavstsen T."/>
            <person name="Jespersen J.S."/>
        </authorList>
    </citation>
    <scope>NUCLEOTIDE SEQUENCE [LARGE SCALE GENOMIC DNA]</scope>
    <source>
        <strain evidence="12 13">KCJ1736</strain>
    </source>
</reference>
<keyword evidence="9" id="KW-0975">Bacterial flagellum</keyword>
<keyword evidence="5" id="KW-1003">Cell membrane</keyword>
<evidence type="ECO:0000256" key="10">
    <source>
        <dbReference type="ARBA" id="ARBA00025044"/>
    </source>
</evidence>
<keyword evidence="6" id="KW-0145">Chemotaxis</keyword>
<dbReference type="PANTHER" id="PTHR30034:SF6">
    <property type="entry name" value="YOP PROTEINS TRANSLOCATION PROTEIN Q"/>
    <property type="match status" value="1"/>
</dbReference>
<keyword evidence="12" id="KW-0966">Cell projection</keyword>
<keyword evidence="8" id="KW-0472">Membrane</keyword>
<comment type="function">
    <text evidence="10">FliM is one of three proteins (FliG, FliN, FliM) that forms the rotor-mounted switch complex (C ring), located at the base of the basal body. This complex interacts with the CheY and CheZ chemotaxis proteins, in addition to contacting components of the motor that determine the direction of flagellar rotation.</text>
</comment>
<evidence type="ECO:0000256" key="9">
    <source>
        <dbReference type="ARBA" id="ARBA00023143"/>
    </source>
</evidence>
<dbReference type="Pfam" id="PF01052">
    <property type="entry name" value="FliMN_C"/>
    <property type="match status" value="1"/>
</dbReference>
<dbReference type="PANTHER" id="PTHR30034">
    <property type="entry name" value="FLAGELLAR MOTOR SWITCH PROTEIN FLIM"/>
    <property type="match status" value="1"/>
</dbReference>
<dbReference type="Proteomes" id="UP000077098">
    <property type="component" value="Unassembled WGS sequence"/>
</dbReference>
<dbReference type="AlphaFoldDB" id="A0A176X7H2"/>
<dbReference type="SUPFAM" id="SSF101801">
    <property type="entry name" value="Surface presentation of antigens (SPOA)"/>
    <property type="match status" value="1"/>
</dbReference>
<dbReference type="GO" id="GO:0071978">
    <property type="term" value="P:bacterial-type flagellum-dependent swarming motility"/>
    <property type="evidence" value="ECO:0007669"/>
    <property type="project" value="TreeGrafter"/>
</dbReference>
<keyword evidence="12" id="KW-0282">Flagellum</keyword>
<comment type="subcellular location">
    <subcellularLocation>
        <location evidence="1">Bacterial flagellum basal body</location>
    </subcellularLocation>
    <subcellularLocation>
        <location evidence="2">Cell membrane</location>
        <topology evidence="2">Peripheral membrane protein</topology>
    </subcellularLocation>
</comment>
<organism evidence="12 13">
    <name type="scientific">Agrobacterium tumefaciens</name>
    <dbReference type="NCBI Taxonomy" id="358"/>
    <lineage>
        <taxon>Bacteria</taxon>
        <taxon>Pseudomonadati</taxon>
        <taxon>Pseudomonadota</taxon>
        <taxon>Alphaproteobacteria</taxon>
        <taxon>Hyphomicrobiales</taxon>
        <taxon>Rhizobiaceae</taxon>
        <taxon>Rhizobium/Agrobacterium group</taxon>
        <taxon>Agrobacterium</taxon>
        <taxon>Agrobacterium tumefaciens complex</taxon>
    </lineage>
</organism>
<evidence type="ECO:0000256" key="6">
    <source>
        <dbReference type="ARBA" id="ARBA00022500"/>
    </source>
</evidence>
<comment type="caution">
    <text evidence="12">The sequence shown here is derived from an EMBL/GenBank/DDBJ whole genome shotgun (WGS) entry which is preliminary data.</text>
</comment>
<evidence type="ECO:0000259" key="11">
    <source>
        <dbReference type="Pfam" id="PF01052"/>
    </source>
</evidence>
<evidence type="ECO:0000256" key="3">
    <source>
        <dbReference type="ARBA" id="ARBA00011049"/>
    </source>
</evidence>
<evidence type="ECO:0000313" key="13">
    <source>
        <dbReference type="Proteomes" id="UP000077098"/>
    </source>
</evidence>
<dbReference type="InterPro" id="IPR036429">
    <property type="entry name" value="SpoA-like_sf"/>
</dbReference>
<dbReference type="GO" id="GO:0050918">
    <property type="term" value="P:positive chemotaxis"/>
    <property type="evidence" value="ECO:0007669"/>
    <property type="project" value="TreeGrafter"/>
</dbReference>
<dbReference type="Gene3D" id="2.30.330.10">
    <property type="entry name" value="SpoA-like"/>
    <property type="match status" value="1"/>
</dbReference>
<dbReference type="GO" id="GO:0009425">
    <property type="term" value="C:bacterial-type flagellum basal body"/>
    <property type="evidence" value="ECO:0007669"/>
    <property type="project" value="UniProtKB-SubCell"/>
</dbReference>
<evidence type="ECO:0000313" key="12">
    <source>
        <dbReference type="EMBL" id="OAE43699.1"/>
    </source>
</evidence>
<evidence type="ECO:0000256" key="4">
    <source>
        <dbReference type="ARBA" id="ARBA00021898"/>
    </source>
</evidence>
<evidence type="ECO:0000256" key="5">
    <source>
        <dbReference type="ARBA" id="ARBA00022475"/>
    </source>
</evidence>
<proteinExistence type="inferred from homology"/>
<evidence type="ECO:0000256" key="1">
    <source>
        <dbReference type="ARBA" id="ARBA00004117"/>
    </source>
</evidence>
<dbReference type="GO" id="GO:0005886">
    <property type="term" value="C:plasma membrane"/>
    <property type="evidence" value="ECO:0007669"/>
    <property type="project" value="UniProtKB-SubCell"/>
</dbReference>
<sequence>MTMAKAAAQKAPAIDTALLAKLTGGLTDRKTIAKIGHDIGHLYSEFLPDIFHSETGIAIEVEYIGSESGLMTDLIANVGDNVAVADCSLRNWCPNFMMTVGNGFVIALMERMLGAAPDSIGEPDERSLSHIELDLAAMVLGRIGGVLRSGVNAPGGFEATIDPPFNSNGKSAFDEMIAGVYGVTIRMKIDIGKVSSEFSLIVPQRPLLKTSIVAPKASAQALKKQEEWMEMISEQVKRSQVTLEARIKLETLTLRTISKLVAGDVIPFQAMTQDDIGVEVSANGSKLYNCEFGKSGDRYMVRVKNNVSTDDEILRHLMG</sequence>
<evidence type="ECO:0000256" key="8">
    <source>
        <dbReference type="ARBA" id="ARBA00023136"/>
    </source>
</evidence>
<dbReference type="EMBL" id="LXPS01000022">
    <property type="protein sequence ID" value="OAE43699.1"/>
    <property type="molecule type" value="Genomic_DNA"/>
</dbReference>
<accession>A0A176X7H2</accession>
<dbReference type="InterPro" id="IPR001543">
    <property type="entry name" value="FliN-like_C"/>
</dbReference>
<feature type="domain" description="Flagellar motor switch protein FliN-like C-terminal" evidence="11">
    <location>
        <begin position="234"/>
        <end position="306"/>
    </location>
</feature>
<evidence type="ECO:0000256" key="2">
    <source>
        <dbReference type="ARBA" id="ARBA00004202"/>
    </source>
</evidence>
<dbReference type="Gene3D" id="3.40.1550.10">
    <property type="entry name" value="CheC-like"/>
    <property type="match status" value="1"/>
</dbReference>